<evidence type="ECO:0000313" key="3">
    <source>
        <dbReference type="Proteomes" id="UP000325577"/>
    </source>
</evidence>
<evidence type="ECO:0000313" key="2">
    <source>
        <dbReference type="EMBL" id="KAA8546379.1"/>
    </source>
</evidence>
<organism evidence="2 3">
    <name type="scientific">Nyssa sinensis</name>
    <dbReference type="NCBI Taxonomy" id="561372"/>
    <lineage>
        <taxon>Eukaryota</taxon>
        <taxon>Viridiplantae</taxon>
        <taxon>Streptophyta</taxon>
        <taxon>Embryophyta</taxon>
        <taxon>Tracheophyta</taxon>
        <taxon>Spermatophyta</taxon>
        <taxon>Magnoliopsida</taxon>
        <taxon>eudicotyledons</taxon>
        <taxon>Gunneridae</taxon>
        <taxon>Pentapetalae</taxon>
        <taxon>asterids</taxon>
        <taxon>Cornales</taxon>
        <taxon>Nyssaceae</taxon>
        <taxon>Nyssa</taxon>
    </lineage>
</organism>
<dbReference type="Pfam" id="PF03140">
    <property type="entry name" value="DUF247"/>
    <property type="match status" value="2"/>
</dbReference>
<protein>
    <submittedName>
        <fullName evidence="2">Uncharacterized protein</fullName>
    </submittedName>
</protein>
<dbReference type="EMBL" id="CM018032">
    <property type="protein sequence ID" value="KAA8546379.1"/>
    <property type="molecule type" value="Genomic_DNA"/>
</dbReference>
<keyword evidence="1" id="KW-1133">Transmembrane helix</keyword>
<feature type="transmembrane region" description="Helical" evidence="1">
    <location>
        <begin position="772"/>
        <end position="795"/>
    </location>
</feature>
<dbReference type="PANTHER" id="PTHR31170:SF17">
    <property type="match status" value="1"/>
</dbReference>
<dbReference type="AlphaFoldDB" id="A0A5J5BTV5"/>
<dbReference type="InterPro" id="IPR004158">
    <property type="entry name" value="DUF247_pln"/>
</dbReference>
<proteinExistence type="predicted"/>
<dbReference type="PANTHER" id="PTHR31170">
    <property type="entry name" value="BNAC04G53230D PROTEIN"/>
    <property type="match status" value="1"/>
</dbReference>
<keyword evidence="3" id="KW-1185">Reference proteome</keyword>
<reference evidence="2 3" key="1">
    <citation type="submission" date="2019-09" db="EMBL/GenBank/DDBJ databases">
        <title>A chromosome-level genome assembly of the Chinese tupelo Nyssa sinensis.</title>
        <authorList>
            <person name="Yang X."/>
            <person name="Kang M."/>
            <person name="Yang Y."/>
            <person name="Xiong H."/>
            <person name="Wang M."/>
            <person name="Zhang Z."/>
            <person name="Wang Z."/>
            <person name="Wu H."/>
            <person name="Ma T."/>
            <person name="Liu J."/>
            <person name="Xi Z."/>
        </authorList>
    </citation>
    <scope>NUCLEOTIDE SEQUENCE [LARGE SCALE GENOMIC DNA]</scope>
    <source>
        <strain evidence="2">J267</strain>
        <tissue evidence="2">Leaf</tissue>
    </source>
</reference>
<evidence type="ECO:0000256" key="1">
    <source>
        <dbReference type="SAM" id="Phobius"/>
    </source>
</evidence>
<name>A0A5J5BTV5_9ASTE</name>
<dbReference type="OrthoDB" id="591587at2759"/>
<keyword evidence="1" id="KW-0812">Transmembrane</keyword>
<dbReference type="Proteomes" id="UP000325577">
    <property type="component" value="Linkage Group LG1"/>
</dbReference>
<keyword evidence="1" id="KW-0472">Membrane</keyword>
<accession>A0A5J5BTV5</accession>
<sequence>MEEHKLRYLHSLLKRDNGNSAERYLLLMEKLEDRARKFYAEPICLTRDNFVEMMLLDACFIIEFLRKRWSAELQDENDPIFKSPWMRIQILRDMMLLENQLPFFVLSELFDMTQIPNSRTNLLQLSMIPIIQTLPAPLSLNSYLRVALGHKSVSESKHFLDLLHNVCRPSRRPTSSNESYSQMPCLTELHEAGVSFQVDKSSLNSCFDIKFEQGHLKIPNFRVDDSTETLFRNIIAYEQHSSHVKPMCFTDCITFMDNLINTEKDVTAFRLSGIMENLLGDDEEVARVFNKMGDGIVIDPKTYYYSDLCKKLNKHCGTSWNQAMTKLRRNYFNNPWATISTIAAGIDSQVMDHHIDIEEEILPGSSGLSRAYPKIVNGINAKIHGLPRLHPEPCIFRVHDGLRHTNERAYVPKLVSIGPYHHGNPKLQAMEEHKLRYLRSILQRNSEKSVERYIPVMEKLEDRARGFYAEPINLEGEKFVEMMLLDACFIIEFLRKYKSKEQEDRDDPIIKSFWMDTQIFCDMMLLENQLPFFVLFKLFDMITEIPSSPSSMPLTMAVLTPIEIMLSKTFSSIPTVKLEEESVRESKHFLDLLYKICLSLPQKASCDIPSMSTRMPCLTELQEAGVGFKVVETSTQSDSLSFFDITFECGQLKIPKFMVEDSTVIVFRNIIAYEQHSSDVKIRYFTDYTSFMDNLINTRKDVNILRLRGIMENWLGDDEEVAHMFNKLGDGRIIDEKTYYYSEECQKLNDHCEKGWNKAKAKLRHNYFNNPWASISTLAAAFLICLTLIQTVVTVKPLIH</sequence>
<gene>
    <name evidence="2" type="ORF">F0562_002882</name>
</gene>